<feature type="compositionally biased region" description="Basic and acidic residues" evidence="1">
    <location>
        <begin position="606"/>
        <end position="673"/>
    </location>
</feature>
<dbReference type="SUPFAM" id="SSF48452">
    <property type="entry name" value="TPR-like"/>
    <property type="match status" value="1"/>
</dbReference>
<dbReference type="InterPro" id="IPR036680">
    <property type="entry name" value="SPOR-like_sf"/>
</dbReference>
<feature type="signal peptide" evidence="2">
    <location>
        <begin position="1"/>
        <end position="24"/>
    </location>
</feature>
<feature type="region of interest" description="Disordered" evidence="1">
    <location>
        <begin position="283"/>
        <end position="320"/>
    </location>
</feature>
<feature type="region of interest" description="Disordered" evidence="1">
    <location>
        <begin position="549"/>
        <end position="673"/>
    </location>
</feature>
<evidence type="ECO:0000256" key="2">
    <source>
        <dbReference type="SAM" id="SignalP"/>
    </source>
</evidence>
<dbReference type="Gene3D" id="1.25.40.10">
    <property type="entry name" value="Tetratricopeptide repeat domain"/>
    <property type="match status" value="1"/>
</dbReference>
<dbReference type="InterPro" id="IPR007730">
    <property type="entry name" value="SPOR-like_dom"/>
</dbReference>
<feature type="region of interest" description="Disordered" evidence="1">
    <location>
        <begin position="348"/>
        <end position="367"/>
    </location>
</feature>
<keyword evidence="5" id="KW-1185">Reference proteome</keyword>
<evidence type="ECO:0000259" key="3">
    <source>
        <dbReference type="PROSITE" id="PS51724"/>
    </source>
</evidence>
<feature type="compositionally biased region" description="Low complexity" evidence="1">
    <location>
        <begin position="283"/>
        <end position="297"/>
    </location>
</feature>
<feature type="chain" id="PRO_5031245412" evidence="2">
    <location>
        <begin position="25"/>
        <end position="762"/>
    </location>
</feature>
<feature type="compositionally biased region" description="Low complexity" evidence="1">
    <location>
        <begin position="554"/>
        <end position="605"/>
    </location>
</feature>
<feature type="compositionally biased region" description="Low complexity" evidence="1">
    <location>
        <begin position="495"/>
        <end position="523"/>
    </location>
</feature>
<dbReference type="GO" id="GO:0042834">
    <property type="term" value="F:peptidoglycan binding"/>
    <property type="evidence" value="ECO:0007669"/>
    <property type="project" value="InterPro"/>
</dbReference>
<dbReference type="Proteomes" id="UP000557739">
    <property type="component" value="Unassembled WGS sequence"/>
</dbReference>
<name>A0A7W9ANL4_9SPHN</name>
<feature type="region of interest" description="Disordered" evidence="1">
    <location>
        <begin position="428"/>
        <end position="464"/>
    </location>
</feature>
<accession>A0A7W9ANL4</accession>
<dbReference type="InterPro" id="IPR011990">
    <property type="entry name" value="TPR-like_helical_dom_sf"/>
</dbReference>
<feature type="domain" description="SPOR" evidence="3">
    <location>
        <begin position="671"/>
        <end position="752"/>
    </location>
</feature>
<proteinExistence type="predicted"/>
<dbReference type="AlphaFoldDB" id="A0A7W9ANL4"/>
<evidence type="ECO:0000313" key="5">
    <source>
        <dbReference type="Proteomes" id="UP000557739"/>
    </source>
</evidence>
<feature type="region of interest" description="Disordered" evidence="1">
    <location>
        <begin position="495"/>
        <end position="524"/>
    </location>
</feature>
<dbReference type="PROSITE" id="PS51724">
    <property type="entry name" value="SPOR"/>
    <property type="match status" value="1"/>
</dbReference>
<dbReference type="RefSeq" id="WP_184024915.1">
    <property type="nucleotide sequence ID" value="NZ_JACIJJ010000001.1"/>
</dbReference>
<evidence type="ECO:0000256" key="1">
    <source>
        <dbReference type="SAM" id="MobiDB-lite"/>
    </source>
</evidence>
<sequence length="762" mass="78115">MTRHSALWFGGAALLALAAAPAFAQQSAPTAPGFVPQPTPTADKLAAAMSTLGRSPQDVEALIAAGEASAALDDTPAALQFLARAEKLRPADPRIPAARGRAFVRMGRPGEALRRFADAERGGLGPATYADDRGLAYDLVGDQAHAQLEYNRALAVREDAEVRRRLAISQAISGDQPGAEKTLDPLLRQQDRASWRTKALVMALGGNTTGAERVTATMMPGFSTAYLPLFRRLSEIRDPADRAFAAHLGEFTRTPARLADASLAPAAPPLPQPAPVRVAAASVPPPAATRGPTTTAPIKGQARPTRVETASAEASADTRARARERRALERRAERDALMAERYGRRPRRVETAAVDTRRPPAATSTLPVGRTALPTVSASLPTANAPLPTGAVSTATAAPNPAPAAASTLAPASPPVASAVVATMPAPTRPEATLTSAEADLSTAAPAAPAVSPTASPPAGSGVSAAPAASVAVSTPMPATGTLAPVMRASDPVAAAAAPSTATPGFSTTDRPATAAPAPATRPIGREDDVLAMIVRNIAVPANELGVPTPPAAMPSATEPAPTPPVAAARPSPTAAPKTSPERAPVPAAPATASKKPAELKTPAAKKGDPKAAEAKEAKKREAKLADAGKADLAKANGKKADTKKADLAKADLKKGDAKKGETTKPEPKKSAEPARWWVQVAGGANVADLPKAWNALTVKNPALKKRHAWTTPLRFTNRLLTGPFASSAEAQAYVNTLGKDGLSAFAFQSEAGQKVTRLPAK</sequence>
<protein>
    <submittedName>
        <fullName evidence="4">Flp pilus assembly protein TadD</fullName>
    </submittedName>
</protein>
<dbReference type="SUPFAM" id="SSF110997">
    <property type="entry name" value="Sporulation related repeat"/>
    <property type="match status" value="1"/>
</dbReference>
<reference evidence="4 5" key="1">
    <citation type="submission" date="2020-08" db="EMBL/GenBank/DDBJ databases">
        <title>Genomic Encyclopedia of Type Strains, Phase IV (KMG-IV): sequencing the most valuable type-strain genomes for metagenomic binning, comparative biology and taxonomic classification.</title>
        <authorList>
            <person name="Goeker M."/>
        </authorList>
    </citation>
    <scope>NUCLEOTIDE SEQUENCE [LARGE SCALE GENOMIC DNA]</scope>
    <source>
        <strain evidence="4 5">DSM 27244</strain>
    </source>
</reference>
<evidence type="ECO:0000313" key="4">
    <source>
        <dbReference type="EMBL" id="MBB5697597.1"/>
    </source>
</evidence>
<dbReference type="Pfam" id="PF05036">
    <property type="entry name" value="SPOR"/>
    <property type="match status" value="1"/>
</dbReference>
<comment type="caution">
    <text evidence="4">The sequence shown here is derived from an EMBL/GenBank/DDBJ whole genome shotgun (WGS) entry which is preliminary data.</text>
</comment>
<feature type="compositionally biased region" description="Low complexity" evidence="1">
    <location>
        <begin position="442"/>
        <end position="464"/>
    </location>
</feature>
<organism evidence="4 5">
    <name type="scientific">Sphingomonas yantingensis</name>
    <dbReference type="NCBI Taxonomy" id="1241761"/>
    <lineage>
        <taxon>Bacteria</taxon>
        <taxon>Pseudomonadati</taxon>
        <taxon>Pseudomonadota</taxon>
        <taxon>Alphaproteobacteria</taxon>
        <taxon>Sphingomonadales</taxon>
        <taxon>Sphingomonadaceae</taxon>
        <taxon>Sphingomonas</taxon>
    </lineage>
</organism>
<dbReference type="EMBL" id="JACIJJ010000001">
    <property type="protein sequence ID" value="MBB5697597.1"/>
    <property type="molecule type" value="Genomic_DNA"/>
</dbReference>
<dbReference type="PRINTS" id="PR01217">
    <property type="entry name" value="PRICHEXTENSN"/>
</dbReference>
<keyword evidence="2" id="KW-0732">Signal</keyword>
<gene>
    <name evidence="4" type="ORF">FHR19_000922</name>
</gene>